<dbReference type="PaxDb" id="212042-APH_0238"/>
<dbReference type="Proteomes" id="UP000001943">
    <property type="component" value="Chromosome"/>
</dbReference>
<dbReference type="EnsemblBacteria" id="ABD43429">
    <property type="protein sequence ID" value="ABD43429"/>
    <property type="gene ID" value="APH_0238"/>
</dbReference>
<organism evidence="1 2">
    <name type="scientific">Anaplasma phagocytophilum (strain HZ)</name>
    <dbReference type="NCBI Taxonomy" id="212042"/>
    <lineage>
        <taxon>Bacteria</taxon>
        <taxon>Pseudomonadati</taxon>
        <taxon>Pseudomonadota</taxon>
        <taxon>Alphaproteobacteria</taxon>
        <taxon>Rickettsiales</taxon>
        <taxon>Anaplasmataceae</taxon>
        <taxon>Anaplasma</taxon>
        <taxon>phagocytophilum group</taxon>
    </lineage>
</organism>
<dbReference type="KEGG" id="aph:APH_0238"/>
<dbReference type="EMBL" id="CP000235">
    <property type="protein sequence ID" value="ABD43429.1"/>
    <property type="molecule type" value="Genomic_DNA"/>
</dbReference>
<protein>
    <submittedName>
        <fullName evidence="1">Uncharacterized protein</fullName>
    </submittedName>
</protein>
<reference evidence="1 2" key="1">
    <citation type="journal article" date="2006" name="PLoS Genet.">
        <title>Comparative genomics of emerging human ehrlichiosis agents.</title>
        <authorList>
            <person name="Dunning Hotopp J.C."/>
            <person name="Lin M."/>
            <person name="Madupu R."/>
            <person name="Crabtree J."/>
            <person name="Angiuoli S.V."/>
            <person name="Eisen J.A."/>
            <person name="Seshadri R."/>
            <person name="Ren Q."/>
            <person name="Wu M."/>
            <person name="Utterback T.R."/>
            <person name="Smith S."/>
            <person name="Lewis M."/>
            <person name="Khouri H."/>
            <person name="Zhang C."/>
            <person name="Niu H."/>
            <person name="Lin Q."/>
            <person name="Ohashi N."/>
            <person name="Zhi N."/>
            <person name="Nelson W."/>
            <person name="Brinkac L.M."/>
            <person name="Dodson R.J."/>
            <person name="Rosovitz M.J."/>
            <person name="Sundaram J."/>
            <person name="Daugherty S.C."/>
            <person name="Davidsen T."/>
            <person name="Durkin A.S."/>
            <person name="Gwinn M."/>
            <person name="Haft D.H."/>
            <person name="Selengut J.D."/>
            <person name="Sullivan S.A."/>
            <person name="Zafar N."/>
            <person name="Zhou L."/>
            <person name="Benahmed F."/>
            <person name="Forberger H."/>
            <person name="Halpin R."/>
            <person name="Mulligan S."/>
            <person name="Robinson J."/>
            <person name="White O."/>
            <person name="Rikihisa Y."/>
            <person name="Tettelin H."/>
        </authorList>
    </citation>
    <scope>NUCLEOTIDE SEQUENCE [LARGE SCALE GENOMIC DNA]</scope>
    <source>
        <strain evidence="1 2">HZ</strain>
    </source>
</reference>
<evidence type="ECO:0000313" key="1">
    <source>
        <dbReference type="EMBL" id="ABD43429.1"/>
    </source>
</evidence>
<sequence length="30" mass="3271">MIGELVHISAAIEQKYTALSMRNAAKAPKQ</sequence>
<name>Q2GL96_ANAPZ</name>
<gene>
    <name evidence="1" type="ordered locus">APH_0238</name>
</gene>
<keyword evidence="2" id="KW-1185">Reference proteome</keyword>
<evidence type="ECO:0000313" key="2">
    <source>
        <dbReference type="Proteomes" id="UP000001943"/>
    </source>
</evidence>
<dbReference type="HOGENOM" id="CLU_3401851_0_0_5"/>
<dbReference type="STRING" id="212042.APH_0238"/>
<dbReference type="AlphaFoldDB" id="Q2GL96"/>
<accession>Q2GL96</accession>
<proteinExistence type="predicted"/>